<keyword evidence="2" id="KW-0472">Membrane</keyword>
<feature type="region of interest" description="Disordered" evidence="1">
    <location>
        <begin position="83"/>
        <end position="149"/>
    </location>
</feature>
<dbReference type="Proteomes" id="UP001500831">
    <property type="component" value="Unassembled WGS sequence"/>
</dbReference>
<evidence type="ECO:0000256" key="2">
    <source>
        <dbReference type="SAM" id="Phobius"/>
    </source>
</evidence>
<evidence type="ECO:0000313" key="4">
    <source>
        <dbReference type="Proteomes" id="UP001500831"/>
    </source>
</evidence>
<keyword evidence="2" id="KW-1133">Transmembrane helix</keyword>
<feature type="compositionally biased region" description="Low complexity" evidence="1">
    <location>
        <begin position="21"/>
        <end position="31"/>
    </location>
</feature>
<comment type="caution">
    <text evidence="3">The sequence shown here is derived from an EMBL/GenBank/DDBJ whole genome shotgun (WGS) entry which is preliminary data.</text>
</comment>
<feature type="compositionally biased region" description="Basic and acidic residues" evidence="1">
    <location>
        <begin position="83"/>
        <end position="92"/>
    </location>
</feature>
<name>A0ABN3W1Y0_9ACTN</name>
<keyword evidence="4" id="KW-1185">Reference proteome</keyword>
<protein>
    <recommendedName>
        <fullName evidence="5">Cell division protein FtsL</fullName>
    </recommendedName>
</protein>
<evidence type="ECO:0008006" key="5">
    <source>
        <dbReference type="Google" id="ProtNLM"/>
    </source>
</evidence>
<feature type="compositionally biased region" description="Basic and acidic residues" evidence="1">
    <location>
        <begin position="139"/>
        <end position="149"/>
    </location>
</feature>
<organism evidence="3 4">
    <name type="scientific">Streptosporangium fragile</name>
    <dbReference type="NCBI Taxonomy" id="46186"/>
    <lineage>
        <taxon>Bacteria</taxon>
        <taxon>Bacillati</taxon>
        <taxon>Actinomycetota</taxon>
        <taxon>Actinomycetes</taxon>
        <taxon>Streptosporangiales</taxon>
        <taxon>Streptosporangiaceae</taxon>
        <taxon>Streptosporangium</taxon>
    </lineage>
</organism>
<proteinExistence type="predicted"/>
<evidence type="ECO:0000313" key="3">
    <source>
        <dbReference type="EMBL" id="GAA2880518.1"/>
    </source>
</evidence>
<evidence type="ECO:0000256" key="1">
    <source>
        <dbReference type="SAM" id="MobiDB-lite"/>
    </source>
</evidence>
<feature type="transmembrane region" description="Helical" evidence="2">
    <location>
        <begin position="44"/>
        <end position="66"/>
    </location>
</feature>
<reference evidence="3 4" key="1">
    <citation type="journal article" date="2019" name="Int. J. Syst. Evol. Microbiol.">
        <title>The Global Catalogue of Microorganisms (GCM) 10K type strain sequencing project: providing services to taxonomists for standard genome sequencing and annotation.</title>
        <authorList>
            <consortium name="The Broad Institute Genomics Platform"/>
            <consortium name="The Broad Institute Genome Sequencing Center for Infectious Disease"/>
            <person name="Wu L."/>
            <person name="Ma J."/>
        </authorList>
    </citation>
    <scope>NUCLEOTIDE SEQUENCE [LARGE SCALE GENOMIC DNA]</scope>
    <source>
        <strain evidence="3 4">JCM 6242</strain>
    </source>
</reference>
<dbReference type="EMBL" id="BAAAVI010000030">
    <property type="protein sequence ID" value="GAA2880518.1"/>
    <property type="molecule type" value="Genomic_DNA"/>
</dbReference>
<keyword evidence="2" id="KW-0812">Transmembrane</keyword>
<accession>A0ABN3W1Y0</accession>
<gene>
    <name evidence="3" type="ORF">GCM10010517_43140</name>
</gene>
<dbReference type="RefSeq" id="WP_344974357.1">
    <property type="nucleotide sequence ID" value="NZ_BAAAVI010000030.1"/>
</dbReference>
<feature type="region of interest" description="Disordered" evidence="1">
    <location>
        <begin position="1"/>
        <end position="36"/>
    </location>
</feature>
<sequence>MRVPRAVPRRRGSGPARPEPVADQAPPARAVPRPRRARAPRTPFVLLVVGLLCGGLVSLLLLNTVLAQDSFLANELRNDTKRLRQEKQEKKNRNAQLEMPGVLAGNAEKQGQQPDWERARVIVPDGSASRAASGGQKLVGREQTEGTGR</sequence>